<dbReference type="AlphaFoldDB" id="A0A937X852"/>
<evidence type="ECO:0000256" key="1">
    <source>
        <dbReference type="SAM" id="MobiDB-lite"/>
    </source>
</evidence>
<sequence length="213" mass="23423">MDEVIEQVAIFPAVVGARKPGSERQESRCVSSGGDRQGQDGLWLRLRRRAARVLGYGPGDGFRPRHAQGQPFRAQGVLDGVAEAGEQFASLGDLPALAPELGHDVAKLVRRTVEHAIDEGLQPIAHGREGQDHDGGRQRISRRFPADDAPDHEGQREIRERQDGGYQRISGGPANRGLDGEEFAAHDGVGHGRREEEPESDRDVCWRPARRRP</sequence>
<feature type="compositionally biased region" description="Basic and acidic residues" evidence="1">
    <location>
        <begin position="144"/>
        <end position="163"/>
    </location>
</feature>
<dbReference type="EMBL" id="VGJX01000847">
    <property type="protein sequence ID" value="MBM3276072.1"/>
    <property type="molecule type" value="Genomic_DNA"/>
</dbReference>
<evidence type="ECO:0000313" key="2">
    <source>
        <dbReference type="EMBL" id="MBM3276072.1"/>
    </source>
</evidence>
<gene>
    <name evidence="2" type="ORF">FJZ00_13045</name>
</gene>
<protein>
    <submittedName>
        <fullName evidence="2">Uncharacterized protein</fullName>
    </submittedName>
</protein>
<proteinExistence type="predicted"/>
<feature type="region of interest" description="Disordered" evidence="1">
    <location>
        <begin position="17"/>
        <end position="41"/>
    </location>
</feature>
<accession>A0A937X852</accession>
<feature type="compositionally biased region" description="Basic and acidic residues" evidence="1">
    <location>
        <begin position="126"/>
        <end position="137"/>
    </location>
</feature>
<reference evidence="2 3" key="1">
    <citation type="submission" date="2019-03" db="EMBL/GenBank/DDBJ databases">
        <title>Lake Tanganyika Metagenome-Assembled Genomes (MAGs).</title>
        <authorList>
            <person name="Tran P."/>
        </authorList>
    </citation>
    <scope>NUCLEOTIDE SEQUENCE [LARGE SCALE GENOMIC DNA]</scope>
    <source>
        <strain evidence="2">K_DeepCast_65m_m2_236</strain>
    </source>
</reference>
<evidence type="ECO:0000313" key="3">
    <source>
        <dbReference type="Proteomes" id="UP000703893"/>
    </source>
</evidence>
<organism evidence="2 3">
    <name type="scientific">Candidatus Tanganyikabacteria bacterium</name>
    <dbReference type="NCBI Taxonomy" id="2961651"/>
    <lineage>
        <taxon>Bacteria</taxon>
        <taxon>Bacillati</taxon>
        <taxon>Candidatus Sericytochromatia</taxon>
        <taxon>Candidatus Tanganyikabacteria</taxon>
    </lineage>
</organism>
<dbReference type="Proteomes" id="UP000703893">
    <property type="component" value="Unassembled WGS sequence"/>
</dbReference>
<feature type="compositionally biased region" description="Basic and acidic residues" evidence="1">
    <location>
        <begin position="183"/>
        <end position="205"/>
    </location>
</feature>
<feature type="region of interest" description="Disordered" evidence="1">
    <location>
        <begin position="120"/>
        <end position="213"/>
    </location>
</feature>
<comment type="caution">
    <text evidence="2">The sequence shown here is derived from an EMBL/GenBank/DDBJ whole genome shotgun (WGS) entry which is preliminary data.</text>
</comment>
<name>A0A937X852_9BACT</name>